<evidence type="ECO:0000256" key="1">
    <source>
        <dbReference type="HAMAP-Rule" id="MF_00761"/>
    </source>
</evidence>
<dbReference type="HAMAP" id="MF_00761">
    <property type="entry name" value="UPF0303"/>
    <property type="match status" value="1"/>
</dbReference>
<dbReference type="Proteomes" id="UP000536685">
    <property type="component" value="Unassembled WGS sequence"/>
</dbReference>
<keyword evidence="3" id="KW-1185">Reference proteome</keyword>
<accession>A0A841AIC8</accession>
<proteinExistence type="inferred from homology"/>
<dbReference type="InterPro" id="IPR005624">
    <property type="entry name" value="PduO/GlcC-like"/>
</dbReference>
<comment type="similarity">
    <text evidence="1">Belongs to the UPF0303 family.</text>
</comment>
<dbReference type="EMBL" id="JACHMJ010000001">
    <property type="protein sequence ID" value="MBB5842987.1"/>
    <property type="molecule type" value="Genomic_DNA"/>
</dbReference>
<evidence type="ECO:0000313" key="3">
    <source>
        <dbReference type="Proteomes" id="UP000536685"/>
    </source>
</evidence>
<dbReference type="Pfam" id="PF03928">
    <property type="entry name" value="HbpS-like"/>
    <property type="match status" value="1"/>
</dbReference>
<dbReference type="InterPro" id="IPR038084">
    <property type="entry name" value="PduO/GlcC-like_sf"/>
</dbReference>
<reference evidence="2 3" key="1">
    <citation type="submission" date="2020-08" db="EMBL/GenBank/DDBJ databases">
        <title>Sequencing the genomes of 1000 actinobacteria strains.</title>
        <authorList>
            <person name="Klenk H.-P."/>
        </authorList>
    </citation>
    <scope>NUCLEOTIDE SEQUENCE [LARGE SCALE GENOMIC DNA]</scope>
    <source>
        <strain evidence="2 3">DSM 105784</strain>
    </source>
</reference>
<dbReference type="PIRSF" id="PIRSF008757">
    <property type="entry name" value="UCP008757"/>
    <property type="match status" value="1"/>
</dbReference>
<sequence>MTEDYPAQIAEITAQEDRLQFERFTHDDALQLGLLLVRFGTERSLTITVDVTKGEQQVFHAALAGTTADNDDWVARKTRTVRRFGASSFLIGRKFKEQGKDFNEATGLPLALYAAHGGCFPIAIRDVGIVGTVTVSGLAQADDHALVVEALELFLAGTP</sequence>
<organism evidence="2 3">
    <name type="scientific">Conyzicola lurida</name>
    <dbReference type="NCBI Taxonomy" id="1172621"/>
    <lineage>
        <taxon>Bacteria</taxon>
        <taxon>Bacillati</taxon>
        <taxon>Actinomycetota</taxon>
        <taxon>Actinomycetes</taxon>
        <taxon>Micrococcales</taxon>
        <taxon>Microbacteriaceae</taxon>
        <taxon>Conyzicola</taxon>
    </lineage>
</organism>
<dbReference type="Gene3D" id="3.30.450.150">
    <property type="entry name" value="Haem-degrading domain"/>
    <property type="match status" value="1"/>
</dbReference>
<comment type="caution">
    <text evidence="2">The sequence shown here is derived from an EMBL/GenBank/DDBJ whole genome shotgun (WGS) entry which is preliminary data.</text>
</comment>
<dbReference type="SUPFAM" id="SSF143744">
    <property type="entry name" value="GlcG-like"/>
    <property type="match status" value="1"/>
</dbReference>
<dbReference type="PANTHER" id="PTHR28255:SF1">
    <property type="entry name" value="UPF0303 PROTEIN YBR137W"/>
    <property type="match status" value="1"/>
</dbReference>
<dbReference type="AlphaFoldDB" id="A0A841AIC8"/>
<dbReference type="InterPro" id="IPR010371">
    <property type="entry name" value="YBR137W-like"/>
</dbReference>
<gene>
    <name evidence="2" type="ORF">HD599_001310</name>
</gene>
<dbReference type="RefSeq" id="WP_184234966.1">
    <property type="nucleotide sequence ID" value="NZ_JACHMJ010000001.1"/>
</dbReference>
<protein>
    <recommendedName>
        <fullName evidence="1">UPF0303 protein HD599_001310</fullName>
    </recommendedName>
</protein>
<name>A0A841AIC8_9MICO</name>
<dbReference type="PANTHER" id="PTHR28255">
    <property type="match status" value="1"/>
</dbReference>
<evidence type="ECO:0000313" key="2">
    <source>
        <dbReference type="EMBL" id="MBB5842987.1"/>
    </source>
</evidence>
<dbReference type="NCBIfam" id="NF002696">
    <property type="entry name" value="PRK02487.1-5"/>
    <property type="match status" value="1"/>
</dbReference>